<comment type="caution">
    <text evidence="3">The sequence shown here is derived from an EMBL/GenBank/DDBJ whole genome shotgun (WGS) entry which is preliminary data.</text>
</comment>
<dbReference type="InterPro" id="IPR018289">
    <property type="entry name" value="MULE_transposase_dom"/>
</dbReference>
<evidence type="ECO:0000313" key="4">
    <source>
        <dbReference type="Proteomes" id="UP000245207"/>
    </source>
</evidence>
<dbReference type="Proteomes" id="UP000245207">
    <property type="component" value="Unassembled WGS sequence"/>
</dbReference>
<name>A0A2U1P2V4_ARTAN</name>
<reference evidence="3 4" key="1">
    <citation type="journal article" date="2018" name="Mol. Plant">
        <title>The genome of Artemisia annua provides insight into the evolution of Asteraceae family and artemisinin biosynthesis.</title>
        <authorList>
            <person name="Shen Q."/>
            <person name="Zhang L."/>
            <person name="Liao Z."/>
            <person name="Wang S."/>
            <person name="Yan T."/>
            <person name="Shi P."/>
            <person name="Liu M."/>
            <person name="Fu X."/>
            <person name="Pan Q."/>
            <person name="Wang Y."/>
            <person name="Lv Z."/>
            <person name="Lu X."/>
            <person name="Zhang F."/>
            <person name="Jiang W."/>
            <person name="Ma Y."/>
            <person name="Chen M."/>
            <person name="Hao X."/>
            <person name="Li L."/>
            <person name="Tang Y."/>
            <person name="Lv G."/>
            <person name="Zhou Y."/>
            <person name="Sun X."/>
            <person name="Brodelius P.E."/>
            <person name="Rose J.K.C."/>
            <person name="Tang K."/>
        </authorList>
    </citation>
    <scope>NUCLEOTIDE SEQUENCE [LARGE SCALE GENOMIC DNA]</scope>
    <source>
        <strain evidence="4">cv. Huhao1</strain>
        <tissue evidence="3">Leaf</tissue>
    </source>
</reference>
<evidence type="ECO:0000313" key="3">
    <source>
        <dbReference type="EMBL" id="PWA80089.1"/>
    </source>
</evidence>
<dbReference type="PANTHER" id="PTHR31973">
    <property type="entry name" value="POLYPROTEIN, PUTATIVE-RELATED"/>
    <property type="match status" value="1"/>
</dbReference>
<dbReference type="PANTHER" id="PTHR31973:SF185">
    <property type="entry name" value="TRANSPOSASE, MUDR, PLANT, MULE TRANSPOSASE DOMAIN-CONTAINING PROTEIN"/>
    <property type="match status" value="1"/>
</dbReference>
<organism evidence="3 4">
    <name type="scientific">Artemisia annua</name>
    <name type="common">Sweet wormwood</name>
    <dbReference type="NCBI Taxonomy" id="35608"/>
    <lineage>
        <taxon>Eukaryota</taxon>
        <taxon>Viridiplantae</taxon>
        <taxon>Streptophyta</taxon>
        <taxon>Embryophyta</taxon>
        <taxon>Tracheophyta</taxon>
        <taxon>Spermatophyta</taxon>
        <taxon>Magnoliopsida</taxon>
        <taxon>eudicotyledons</taxon>
        <taxon>Gunneridae</taxon>
        <taxon>Pentapetalae</taxon>
        <taxon>asterids</taxon>
        <taxon>campanulids</taxon>
        <taxon>Asterales</taxon>
        <taxon>Asteraceae</taxon>
        <taxon>Asteroideae</taxon>
        <taxon>Anthemideae</taxon>
        <taxon>Artemisiinae</taxon>
        <taxon>Artemisia</taxon>
    </lineage>
</organism>
<dbReference type="STRING" id="35608.A0A2U1P2V4"/>
<sequence length="456" mass="53025">MISKEYNPDSDVHVGKLFDNKERKNPWIVTRIKTNEEAVFEILFFAISVSIRTFVNHLQPLLIVDGAHLKGLYKGTNLLAVGMDGNNKIVPITYGICRGETGECWSWWFSILKEFIGDNLGDNLDLVIISNRHPAITLAISNQYPLAFHGICCRHDEPFFEKEKNKSVTLEHMQNLIQPEAYNKLIEAGVETWSRAHCPRTRYNYCTSNDVESGNAFARKTRKLPITMLTESYRSMVQKWYFKLRKVAKNMKYEITDWAADKVAIRKIKSATWIVDGINQYQYQVFDGRYTRQVNLTNRSREFRKWQLSGIPCGHVIVVTRFLGLIDCVKIKVDWFKKPKYQATHAEPVRLVREFHEWVFPDHIHPITPPRMDNPQPGRPKNTNCIPSQGEEPRIIHCSKCGVAGHKREQCKKPFVPDPLSNKRKTKNQQFPEYEYHETPPLFNPSQPYDHSFSEL</sequence>
<dbReference type="AlphaFoldDB" id="A0A2U1P2V4"/>
<feature type="region of interest" description="Disordered" evidence="1">
    <location>
        <begin position="367"/>
        <end position="389"/>
    </location>
</feature>
<evidence type="ECO:0000259" key="2">
    <source>
        <dbReference type="Pfam" id="PF10551"/>
    </source>
</evidence>
<feature type="compositionally biased region" description="Polar residues" evidence="1">
    <location>
        <begin position="444"/>
        <end position="456"/>
    </location>
</feature>
<protein>
    <recommendedName>
        <fullName evidence="2">MULE transposase domain-containing protein</fullName>
    </recommendedName>
</protein>
<dbReference type="EMBL" id="PKPP01001767">
    <property type="protein sequence ID" value="PWA80089.1"/>
    <property type="molecule type" value="Genomic_DNA"/>
</dbReference>
<accession>A0A2U1P2V4</accession>
<evidence type="ECO:0000256" key="1">
    <source>
        <dbReference type="SAM" id="MobiDB-lite"/>
    </source>
</evidence>
<feature type="domain" description="MULE transposase" evidence="2">
    <location>
        <begin position="62"/>
        <end position="155"/>
    </location>
</feature>
<gene>
    <name evidence="3" type="ORF">CTI12_AA200260</name>
</gene>
<feature type="region of interest" description="Disordered" evidence="1">
    <location>
        <begin position="412"/>
        <end position="456"/>
    </location>
</feature>
<keyword evidence="4" id="KW-1185">Reference proteome</keyword>
<dbReference type="Pfam" id="PF10551">
    <property type="entry name" value="MULE"/>
    <property type="match status" value="1"/>
</dbReference>
<dbReference type="OrthoDB" id="1895122at2759"/>
<proteinExistence type="predicted"/>